<evidence type="ECO:0000313" key="3">
    <source>
        <dbReference type="EMBL" id="MBO8427472.1"/>
    </source>
</evidence>
<dbReference type="Proteomes" id="UP000823613">
    <property type="component" value="Unassembled WGS sequence"/>
</dbReference>
<dbReference type="AlphaFoldDB" id="A0A9D9DGW8"/>
<protein>
    <recommendedName>
        <fullName evidence="2">Bacterial repeat domain-containing protein</fullName>
    </recommendedName>
</protein>
<evidence type="ECO:0000256" key="1">
    <source>
        <dbReference type="SAM" id="SignalP"/>
    </source>
</evidence>
<organism evidence="3 4">
    <name type="scientific">Candidatus Onthovivens merdipullorum</name>
    <dbReference type="NCBI Taxonomy" id="2840889"/>
    <lineage>
        <taxon>Bacteria</taxon>
        <taxon>Bacillati</taxon>
        <taxon>Bacillota</taxon>
        <taxon>Bacilli</taxon>
        <taxon>Bacillales</taxon>
        <taxon>Candidatus Onthovivens</taxon>
    </lineage>
</organism>
<reference evidence="3" key="2">
    <citation type="journal article" date="2021" name="PeerJ">
        <title>Extensive microbial diversity within the chicken gut microbiome revealed by metagenomics and culture.</title>
        <authorList>
            <person name="Gilroy R."/>
            <person name="Ravi A."/>
            <person name="Getino M."/>
            <person name="Pursley I."/>
            <person name="Horton D.L."/>
            <person name="Alikhan N.F."/>
            <person name="Baker D."/>
            <person name="Gharbi K."/>
            <person name="Hall N."/>
            <person name="Watson M."/>
            <person name="Adriaenssens E.M."/>
            <person name="Foster-Nyarko E."/>
            <person name="Jarju S."/>
            <person name="Secka A."/>
            <person name="Antonio M."/>
            <person name="Oren A."/>
            <person name="Chaudhuri R.R."/>
            <person name="La Ragione R."/>
            <person name="Hildebrand F."/>
            <person name="Pallen M.J."/>
        </authorList>
    </citation>
    <scope>NUCLEOTIDE SEQUENCE</scope>
    <source>
        <strain evidence="3">11159</strain>
    </source>
</reference>
<dbReference type="Pfam" id="PF18998">
    <property type="entry name" value="Flg_new_2"/>
    <property type="match status" value="1"/>
</dbReference>
<sequence>MKRLKVGFLALSLSLGGFIVSSLSSCSNENNETTKEFSVKLEYDASLGEVSVDKTSGHVGEKVFLTIKPNSGVKVGSVKINGDTSNNDLNQSFIAVEGENVVRVDFTKNPAEDNYFTINLTINNPEGGSVTLDKNSGKAGEKVKLTFSTYSGYTLSSITFNGDFLSIETNEIYLTPHIGENDLIVTFALENDALIDALFKGETYTLDFPDKSEQSDLEITEIYDIYEKYFSNEANSTLKMDEGYPGGKNRYYIVYEYFKKHGFTKADLEKFDQVYGSSNFSSLMLNYLNGYYNDFNNPEKLDQNELLVSLYEVGIDLFDNFEKDKLIALIAFVLNESYSTYLTFMDSYKNIGPSGFRNKKEALNAREYFVKKNNTEAVNRIDEILNTTMAWPEDYANFTISNNTVLTSKILYSMLEHSLEMEKDPMLAGSYFADAFLLTNCAYDINETIDYAKKADSIRFFANILYSSFPSYDNFVTLLPSLENLNISDSLILLKILNSSFLAYGENSESLLSLIKENSKAFYYSFKFLLKSLSEGTDQDIQSFIEYLNLSKSDSSNDLEKAKLLSNISKFIFNKINSSGENAETLLTYLEAFVKQFMCMYLVSKSQYQYENDLSSGNLVSSSATIYVTFRKYNDSKAHEFYETFKSLSHYDSKNLSNAESEEIIDLYSKLKDSLNSYETSTRNQYTINYDENSSENYGITLTSNNEEIEFEVSSFKEYENIFELKTEDGALIYFNKGVISIYGGSYLGVSYGFILVDEDGSIVHSSYQNYKNGIFYLEKDKKYNAIESTLRRPTITDIDTSTVGAHYLYTRYEERNLDYFLTYFVYEKEVDYYSFESLDVVMLRTQFTIHYEDYTYNQSYVYGYQELVGYDGIKVTLKHDRVNIKPLDYFVNVSQGAGKKYFDVISEDGQTLKVVYYVGENINIQQKIDFMDSFDYFYFEDAPSNENNISLDIVNTITYEFNNIKYFETESESFEVSKDNFKNGLDNSTYGWKKDVYLHENGQEFEVEYYVNEKIEYYSDVYYFDFNVVFMDYDLNSDQVEFNSLVFGDLGIYKDENDSLIANFFRKDNSYGEASALVPTSDLDLSSSGFKTIETTLNFPYSSSEYTPSQGTIVYYVVEINSISRESHLEIDLNALPSDDEIISLNCSDFVEYYLIDNSLRSEYLGDSILEIKFFEIKDQIELVSGHSGVIEIPLTDKITLVLRYYCY</sequence>
<dbReference type="EMBL" id="JADIMY010000062">
    <property type="protein sequence ID" value="MBO8427472.1"/>
    <property type="molecule type" value="Genomic_DNA"/>
</dbReference>
<feature type="domain" description="Bacterial repeat" evidence="2">
    <location>
        <begin position="119"/>
        <end position="165"/>
    </location>
</feature>
<evidence type="ECO:0000313" key="4">
    <source>
        <dbReference type="Proteomes" id="UP000823613"/>
    </source>
</evidence>
<feature type="signal peptide" evidence="1">
    <location>
        <begin position="1"/>
        <end position="26"/>
    </location>
</feature>
<comment type="caution">
    <text evidence="3">The sequence shown here is derived from an EMBL/GenBank/DDBJ whole genome shotgun (WGS) entry which is preliminary data.</text>
</comment>
<proteinExistence type="predicted"/>
<reference evidence="3" key="1">
    <citation type="submission" date="2020-10" db="EMBL/GenBank/DDBJ databases">
        <authorList>
            <person name="Gilroy R."/>
        </authorList>
    </citation>
    <scope>NUCLEOTIDE SEQUENCE</scope>
    <source>
        <strain evidence="3">11159</strain>
    </source>
</reference>
<accession>A0A9D9DGW8</accession>
<keyword evidence="1" id="KW-0732">Signal</keyword>
<name>A0A9D9DGW8_9BACL</name>
<dbReference type="InterPro" id="IPR044060">
    <property type="entry name" value="Bacterial_rp_domain"/>
</dbReference>
<evidence type="ECO:0000259" key="2">
    <source>
        <dbReference type="Pfam" id="PF18998"/>
    </source>
</evidence>
<dbReference type="PROSITE" id="PS51257">
    <property type="entry name" value="PROKAR_LIPOPROTEIN"/>
    <property type="match status" value="1"/>
</dbReference>
<feature type="chain" id="PRO_5038604382" description="Bacterial repeat domain-containing protein" evidence="1">
    <location>
        <begin position="27"/>
        <end position="1209"/>
    </location>
</feature>
<gene>
    <name evidence="3" type="ORF">IAC58_02795</name>
</gene>